<dbReference type="AlphaFoldDB" id="A0A8S8ZLZ8"/>
<proteinExistence type="predicted"/>
<evidence type="ECO:0000259" key="1">
    <source>
        <dbReference type="Pfam" id="PF06985"/>
    </source>
</evidence>
<gene>
    <name evidence="2" type="ORF">SMACR_03828</name>
</gene>
<comment type="caution">
    <text evidence="2">The sequence shown here is derived from an EMBL/GenBank/DDBJ whole genome shotgun (WGS) entry which is preliminary data.</text>
</comment>
<dbReference type="PANTHER" id="PTHR33112">
    <property type="entry name" value="DOMAIN PROTEIN, PUTATIVE-RELATED"/>
    <property type="match status" value="1"/>
</dbReference>
<dbReference type="InterPro" id="IPR010730">
    <property type="entry name" value="HET"/>
</dbReference>
<evidence type="ECO:0000313" key="2">
    <source>
        <dbReference type="EMBL" id="KAA8630170.1"/>
    </source>
</evidence>
<reference evidence="2 3" key="1">
    <citation type="submission" date="2017-07" db="EMBL/GenBank/DDBJ databases">
        <title>Genome sequence of the Sordaria macrospora wild type strain R19027.</title>
        <authorList>
            <person name="Nowrousian M."/>
            <person name="Teichert I."/>
            <person name="Kueck U."/>
        </authorList>
    </citation>
    <scope>NUCLEOTIDE SEQUENCE [LARGE SCALE GENOMIC DNA]</scope>
    <source>
        <strain evidence="2 3">R19027</strain>
        <tissue evidence="2">Mycelium</tissue>
    </source>
</reference>
<dbReference type="EMBL" id="NMPR01000112">
    <property type="protein sequence ID" value="KAA8630170.1"/>
    <property type="molecule type" value="Genomic_DNA"/>
</dbReference>
<dbReference type="Pfam" id="PF06985">
    <property type="entry name" value="HET"/>
    <property type="match status" value="1"/>
</dbReference>
<protein>
    <recommendedName>
        <fullName evidence="1">Heterokaryon incompatibility domain-containing protein</fullName>
    </recommendedName>
</protein>
<feature type="domain" description="Heterokaryon incompatibility" evidence="1">
    <location>
        <begin position="154"/>
        <end position="312"/>
    </location>
</feature>
<dbReference type="VEuPathDB" id="FungiDB:SMAC_03828"/>
<name>A0A8S8ZLZ8_SORMA</name>
<dbReference type="PANTHER" id="PTHR33112:SF16">
    <property type="entry name" value="HETEROKARYON INCOMPATIBILITY DOMAIN-CONTAINING PROTEIN"/>
    <property type="match status" value="1"/>
</dbReference>
<sequence length="534" mass="60178">MTCNHLHSDNPNISKVDVTTSASLGCHYCTFFLNALNHFPVSDNYGIRWSRRSCRLEHARQELQLYTPVGYPPAFLGISQNNNPLDAGVNSSPQTPEAFEFIRSCLGDCDASHPECKAAGQELPTRLLNVQHEGAQQVVLVETRSLPLGHMTAYIALSYCWGKSQNVTLRSENLELMKLGFMVSGLPQTLQDAIAVTRALGQQYLWVDALCIIQDSPSDWEVESSRMASVYRNAYLTIAVATASDVSEGFLSRNYRATNPWYREPYHEDWLNRDGCSTMLGARLVEATEFFNDKGDFAHKLPWTLRGWVLQEQELSRRLLIYEAYELHWVCQNKNTYQCSSDQVLSSGYSVDLLVGPPIFSITASTAHKQWHHIVVHYTARELTDSRDKLPAISGLAKIFQEVIQSPYFAGMWVKHLLWDLLWDCVGRNVGYASEQYIAPSFSWPSASSDVVFGLDLMSPTDEWVPRAVIEDIGSIIDGKDPLGRLSNGWIKLRGFTFKAALADNPDGPQEHGFQRYSVWTEYLGEAIFKKTHG</sequence>
<accession>A0A8S8ZLZ8</accession>
<organism evidence="2 3">
    <name type="scientific">Sordaria macrospora</name>
    <dbReference type="NCBI Taxonomy" id="5147"/>
    <lineage>
        <taxon>Eukaryota</taxon>
        <taxon>Fungi</taxon>
        <taxon>Dikarya</taxon>
        <taxon>Ascomycota</taxon>
        <taxon>Pezizomycotina</taxon>
        <taxon>Sordariomycetes</taxon>
        <taxon>Sordariomycetidae</taxon>
        <taxon>Sordariales</taxon>
        <taxon>Sordariaceae</taxon>
        <taxon>Sordaria</taxon>
    </lineage>
</organism>
<dbReference type="Proteomes" id="UP000433876">
    <property type="component" value="Unassembled WGS sequence"/>
</dbReference>
<evidence type="ECO:0000313" key="3">
    <source>
        <dbReference type="Proteomes" id="UP000433876"/>
    </source>
</evidence>